<dbReference type="Proteomes" id="UP000651977">
    <property type="component" value="Unassembled WGS sequence"/>
</dbReference>
<dbReference type="InterPro" id="IPR055729">
    <property type="entry name" value="DUF7305"/>
</dbReference>
<keyword evidence="5" id="KW-1185">Reference proteome</keyword>
<organism evidence="4 5">
    <name type="scientific">Agarivorans gilvus</name>
    <dbReference type="NCBI Taxonomy" id="680279"/>
    <lineage>
        <taxon>Bacteria</taxon>
        <taxon>Pseudomonadati</taxon>
        <taxon>Pseudomonadota</taxon>
        <taxon>Gammaproteobacteria</taxon>
        <taxon>Alteromonadales</taxon>
        <taxon>Alteromonadaceae</taxon>
        <taxon>Agarivorans</taxon>
    </lineage>
</organism>
<dbReference type="Pfam" id="PF23981">
    <property type="entry name" value="DUF7305"/>
    <property type="match status" value="1"/>
</dbReference>
<evidence type="ECO:0008006" key="6">
    <source>
        <dbReference type="Google" id="ProtNLM"/>
    </source>
</evidence>
<evidence type="ECO:0000313" key="5">
    <source>
        <dbReference type="Proteomes" id="UP000651977"/>
    </source>
</evidence>
<evidence type="ECO:0000313" key="4">
    <source>
        <dbReference type="EMBL" id="GGA96178.1"/>
    </source>
</evidence>
<keyword evidence="1" id="KW-0732">Signal</keyword>
<dbReference type="RefSeq" id="WP_188407276.1">
    <property type="nucleotide sequence ID" value="NZ_BMDY01000003.1"/>
</dbReference>
<name>A0ABQ1HXB3_9ALTE</name>
<accession>A0ABQ1HXB3</accession>
<feature type="chain" id="PRO_5045118152" description="MSHA biogenesis protein MshQ" evidence="1">
    <location>
        <begin position="22"/>
        <end position="1304"/>
    </location>
</feature>
<dbReference type="EMBL" id="BMDY01000003">
    <property type="protein sequence ID" value="GGA96178.1"/>
    <property type="molecule type" value="Genomic_DNA"/>
</dbReference>
<evidence type="ECO:0000256" key="1">
    <source>
        <dbReference type="SAM" id="SignalP"/>
    </source>
</evidence>
<comment type="caution">
    <text evidence="4">The sequence shown here is derived from an EMBL/GenBank/DDBJ whole genome shotgun (WGS) entry which is preliminary data.</text>
</comment>
<feature type="domain" description="DUF6701" evidence="2">
    <location>
        <begin position="710"/>
        <end position="1301"/>
    </location>
</feature>
<protein>
    <recommendedName>
        <fullName evidence="6">MSHA biogenesis protein MshQ</fullName>
    </recommendedName>
</protein>
<reference evidence="5" key="1">
    <citation type="journal article" date="2019" name="Int. J. Syst. Evol. Microbiol.">
        <title>The Global Catalogue of Microorganisms (GCM) 10K type strain sequencing project: providing services to taxonomists for standard genome sequencing and annotation.</title>
        <authorList>
            <consortium name="The Broad Institute Genomics Platform"/>
            <consortium name="The Broad Institute Genome Sequencing Center for Infectious Disease"/>
            <person name="Wu L."/>
            <person name="Ma J."/>
        </authorList>
    </citation>
    <scope>NUCLEOTIDE SEQUENCE [LARGE SCALE GENOMIC DNA]</scope>
    <source>
        <strain evidence="5">CGMCC 1.10131</strain>
    </source>
</reference>
<feature type="domain" description="DUF7305" evidence="3">
    <location>
        <begin position="145"/>
        <end position="232"/>
    </location>
</feature>
<dbReference type="Pfam" id="PF20419">
    <property type="entry name" value="DUF6701"/>
    <property type="match status" value="1"/>
</dbReference>
<evidence type="ECO:0000259" key="2">
    <source>
        <dbReference type="Pfam" id="PF20419"/>
    </source>
</evidence>
<evidence type="ECO:0000259" key="3">
    <source>
        <dbReference type="Pfam" id="PF23981"/>
    </source>
</evidence>
<dbReference type="InterPro" id="IPR046524">
    <property type="entry name" value="DUF6701"/>
</dbReference>
<proteinExistence type="predicted"/>
<feature type="signal peptide" evidence="1">
    <location>
        <begin position="1"/>
        <end position="21"/>
    </location>
</feature>
<sequence>MNRCSLLLRLMLLLFVIGPQAVGAVECSAVFPTVISSSNASSQLAIGWWAQIYGSAEGLLNIRHVNNNSDRYTCPDYDQYCSSSHRLAEAGNLLNIESKANGLNVALNWRQSATLGEGDYNTDNFGSVSASSEATLTFSNSRDEYFIDQLSLGYRATLVLPAGTYWVAGDVNLDTQSELRVVGDGTVKIFVGGRFNAKYQSSLNVSGEPSQLAIYAEGDIQLDNESVSQFVGYSLSNILTLYRSQVTGALHALGDIEIQNESKVIGADVEDVDFAPLCDGEVREPLNLQFGSTGAQQNGGIVSFEQPYTTKPLVFLMTPIDPVHPNNEGPNYVFVNTVLQNASGQWTGFSWSREEPPENILSSENNLAIDWIAVNEGEFTLQDGTPLQAGTVSSNTALPFNNSSYVNLGIPSNLSVVLHQQQSRNNQCWLTTTSVFNGGDSGIGLALENSEVHTWYWYWEWPWMRDQCLGDNNAIPYYELADETIAYLATEPAVGSISVNNQQVNYQFGRSTTHSQGDRTLSPAQTCNYLTHYQNDLFASPPIMVASKNERRGDNGGWLRRCQHHAANFSMITEEDQYGDGERAHVAEDYSFMAFASNTAQPSPGLVISAAPFGLTCDVHEVVIRATLNDDLDQSFQGTVSLSTSTNRGSWSTGDGQGDLQAGVDNGQASYQFVTADQGEVRLGLLHPLTGDVTLTVSDGAITATAVVNFAAYGFQSQLLGTSTGEARANPHKANSEFQLLLTAVGKDPNGGPGCAKIENYQGLKALSLWTDYLEPTTGSRQLQAQNSDDNFVDVAGSYDSRTTLNSQFTAGEALIDMRYPDVGRLNINFWDEAGSQQDGQTITLRGSETGDFIPDRFAWQNILNEDGHSIPSDPENTPFVRAGTLFSAELVAKIANCNQAGTSCNALNFKTQAEQLDIGASLATPSSLVGGELGDFVGGVLDADVAQADGVLAVKDNAWHQVGSIFYQGMVTRYLAYNLADYAVAAANQQVGMFYPHHFELSSASITPTCVAANFSYIGQFEQQVAWTLQAHSLSNQITTNYSHDKFAVNNDFSHWRFSSSSPVAGFDQGLQMDVATGQWLNGVYQQADLAFGLAKPLQPQVPVDDGKLALFFSQYDDAVISSDSVSGGFICGSDPIDGAYCELGTVPELRHGRLSLSNGYGSELQPIAIQGLLQFYDGSRYQTQSMLRLADSCSNLNLPALDFSPKNSATEAPVGGGVSQVSLRAPGIAEQGRVWIDFSAPGEGNRGRVNYWFDLSSQLSWLRDDWNGNGSYDNTDDQAGAGEVTFGVFRQSDKIIYRQRRY</sequence>
<gene>
    <name evidence="4" type="ORF">GCM10007414_06370</name>
</gene>